<name>A0A6J5LNG0_9CAUD</name>
<reference evidence="1" key="1">
    <citation type="submission" date="2020-04" db="EMBL/GenBank/DDBJ databases">
        <authorList>
            <person name="Chiriac C."/>
            <person name="Salcher M."/>
            <person name="Ghai R."/>
            <person name="Kavagutti S V."/>
        </authorList>
    </citation>
    <scope>NUCLEOTIDE SEQUENCE</scope>
</reference>
<sequence length="491" mass="48082">MATYYARKTGNINAADVWATTPSGTAAAVTFASGDVLVSNSFAIAINVDTNLGGAGQVRNDTLGGATAGGTFTLNTGVTLTANVLQNNATGGNTVIQFSASAPSVSYIVGNVTTPTNTSGNSRTILISSTGTLNFTGNATGDNRSSTGGGSISLQGGGTLNFTGNAYGGTGVNGQAIEVISAAATVNLTGNAYGGGGPAIYNAGSGTVNITGSAFGSITTGASSGVFNASTGTIRVTRAVGNAYGPGNTSGLAASVGASNSGLGLIEIEQLEFGVYGQSPVSGTGIRLKKANTNVAVFNFCDTAGAKTLVDATQGQMPAATDVRSGVSYASGAATGSCAVPAAGSVALGVPVDATLGTAVLTAAAIRAELATELGRIDAAVSSRLAPSGTLATVTTLTNAPASVTPSDIWSHAARTLTSASGPSATDIRQELDSNSTKLANLDTTVSSRLASSVSTNITAIKAKTDLLNTDRLAQCATTSIVGNLIAQSNS</sequence>
<organism evidence="1">
    <name type="scientific">uncultured Caudovirales phage</name>
    <dbReference type="NCBI Taxonomy" id="2100421"/>
    <lineage>
        <taxon>Viruses</taxon>
        <taxon>Duplodnaviria</taxon>
        <taxon>Heunggongvirae</taxon>
        <taxon>Uroviricota</taxon>
        <taxon>Caudoviricetes</taxon>
        <taxon>Peduoviridae</taxon>
        <taxon>Maltschvirus</taxon>
        <taxon>Maltschvirus maltsch</taxon>
    </lineage>
</organism>
<accession>A0A6J5LNG0</accession>
<gene>
    <name evidence="1" type="ORF">UFOVP300_37</name>
</gene>
<protein>
    <submittedName>
        <fullName evidence="1">Uncharacterized protein</fullName>
    </submittedName>
</protein>
<dbReference type="EMBL" id="LR796307">
    <property type="protein sequence ID" value="CAB4136074.1"/>
    <property type="molecule type" value="Genomic_DNA"/>
</dbReference>
<evidence type="ECO:0000313" key="1">
    <source>
        <dbReference type="EMBL" id="CAB4136074.1"/>
    </source>
</evidence>
<proteinExistence type="predicted"/>